<dbReference type="AlphaFoldDB" id="A0A1Y1ZG89"/>
<protein>
    <submittedName>
        <fullName evidence="1">Uncharacterized protein</fullName>
    </submittedName>
</protein>
<organism evidence="1 2">
    <name type="scientific">Clohesyomyces aquaticus</name>
    <dbReference type="NCBI Taxonomy" id="1231657"/>
    <lineage>
        <taxon>Eukaryota</taxon>
        <taxon>Fungi</taxon>
        <taxon>Dikarya</taxon>
        <taxon>Ascomycota</taxon>
        <taxon>Pezizomycotina</taxon>
        <taxon>Dothideomycetes</taxon>
        <taxon>Pleosporomycetidae</taxon>
        <taxon>Pleosporales</taxon>
        <taxon>Lindgomycetaceae</taxon>
        <taxon>Clohesyomyces</taxon>
    </lineage>
</organism>
<accession>A0A1Y1ZG89</accession>
<dbReference type="Proteomes" id="UP000193144">
    <property type="component" value="Unassembled WGS sequence"/>
</dbReference>
<evidence type="ECO:0000313" key="2">
    <source>
        <dbReference type="Proteomes" id="UP000193144"/>
    </source>
</evidence>
<sequence>MQLKPTPLGLIRQEKHLRSVRPSAAPVPRSGRRATAKHGLQVGLLDSATATTRPQKHSFKSANRVQVGVCLQMRVWPCIDLRRGVICPRRHHAAFDSRDRTSRQAVLHGHSPTMPHSFLLLHADDRRNQLLCATTDARCRSSSCLIERALELGNASSRHAPFGRLTDCRTFATTMRLCMYGRVSR</sequence>
<dbReference type="EMBL" id="MCFA01000088">
    <property type="protein sequence ID" value="ORY09282.1"/>
    <property type="molecule type" value="Genomic_DNA"/>
</dbReference>
<name>A0A1Y1ZG89_9PLEO</name>
<reference evidence="1 2" key="1">
    <citation type="submission" date="2016-07" db="EMBL/GenBank/DDBJ databases">
        <title>Pervasive Adenine N6-methylation of Active Genes in Fungi.</title>
        <authorList>
            <consortium name="DOE Joint Genome Institute"/>
            <person name="Mondo S.J."/>
            <person name="Dannebaum R.O."/>
            <person name="Kuo R.C."/>
            <person name="Labutti K."/>
            <person name="Haridas S."/>
            <person name="Kuo A."/>
            <person name="Salamov A."/>
            <person name="Ahrendt S.R."/>
            <person name="Lipzen A."/>
            <person name="Sullivan W."/>
            <person name="Andreopoulos W.B."/>
            <person name="Clum A."/>
            <person name="Lindquist E."/>
            <person name="Daum C."/>
            <person name="Ramamoorthy G.K."/>
            <person name="Gryganskyi A."/>
            <person name="Culley D."/>
            <person name="Magnuson J.K."/>
            <person name="James T.Y."/>
            <person name="O'Malley M.A."/>
            <person name="Stajich J.E."/>
            <person name="Spatafora J.W."/>
            <person name="Visel A."/>
            <person name="Grigoriev I.V."/>
        </authorList>
    </citation>
    <scope>NUCLEOTIDE SEQUENCE [LARGE SCALE GENOMIC DNA]</scope>
    <source>
        <strain evidence="1 2">CBS 115471</strain>
    </source>
</reference>
<gene>
    <name evidence="1" type="ORF">BCR34DRAFT_568627</name>
</gene>
<evidence type="ECO:0000313" key="1">
    <source>
        <dbReference type="EMBL" id="ORY09282.1"/>
    </source>
</evidence>
<proteinExistence type="predicted"/>
<comment type="caution">
    <text evidence="1">The sequence shown here is derived from an EMBL/GenBank/DDBJ whole genome shotgun (WGS) entry which is preliminary data.</text>
</comment>
<keyword evidence="2" id="KW-1185">Reference proteome</keyword>